<dbReference type="InterPro" id="IPR008984">
    <property type="entry name" value="SMAD_FHA_dom_sf"/>
</dbReference>
<dbReference type="AlphaFoldDB" id="A0A5C5Y737"/>
<dbReference type="NCBIfam" id="TIGR00254">
    <property type="entry name" value="GGDEF"/>
    <property type="match status" value="1"/>
</dbReference>
<dbReference type="InterPro" id="IPR000160">
    <property type="entry name" value="GGDEF_dom"/>
</dbReference>
<organism evidence="5 6">
    <name type="scientific">Crateriforma conspicua</name>
    <dbReference type="NCBI Taxonomy" id="2527996"/>
    <lineage>
        <taxon>Bacteria</taxon>
        <taxon>Pseudomonadati</taxon>
        <taxon>Planctomycetota</taxon>
        <taxon>Planctomycetia</taxon>
        <taxon>Planctomycetales</taxon>
        <taxon>Planctomycetaceae</taxon>
        <taxon>Crateriforma</taxon>
    </lineage>
</organism>
<sequence length="315" mass="34251">MTVTPTAGPIGSPATPSAALAHHDAEATIEHAGQVTPVEAIGEESCLVQIYPADVIDGMLSLDSGGLSIGRDIVCDLALDDTSVSRRHAEITLDDQGHWITDHGSTNGTLVNGVRVDHVRLQSGDRITIGSFIFKYLSAGSVESQYHETVYQSLTRDALTGTLNKRVLLDSLRREIARSRRDHRPIAIAMMDIDHFKSVNDTHGHLVGDEVLREFGRRLSAECREDDVLARYGGEEFSLLMASTSREEALQITERCRCCIADTPFETAAGALSVSASFGIAIYCGEEKSSPNELLQIADMRLYDAKRGGRNRVIG</sequence>
<dbReference type="Pfam" id="PF00990">
    <property type="entry name" value="GGDEF"/>
    <property type="match status" value="1"/>
</dbReference>
<dbReference type="Proteomes" id="UP000317238">
    <property type="component" value="Unassembled WGS sequence"/>
</dbReference>
<dbReference type="SMART" id="SM00267">
    <property type="entry name" value="GGDEF"/>
    <property type="match status" value="1"/>
</dbReference>
<dbReference type="Pfam" id="PF00498">
    <property type="entry name" value="FHA"/>
    <property type="match status" value="1"/>
</dbReference>
<dbReference type="PROSITE" id="PS50006">
    <property type="entry name" value="FHA_DOMAIN"/>
    <property type="match status" value="1"/>
</dbReference>
<reference evidence="5 6" key="1">
    <citation type="submission" date="2019-02" db="EMBL/GenBank/DDBJ databases">
        <title>Deep-cultivation of Planctomycetes and their phenomic and genomic characterization uncovers novel biology.</title>
        <authorList>
            <person name="Wiegand S."/>
            <person name="Jogler M."/>
            <person name="Boedeker C."/>
            <person name="Pinto D."/>
            <person name="Vollmers J."/>
            <person name="Rivas-Marin E."/>
            <person name="Kohn T."/>
            <person name="Peeters S.H."/>
            <person name="Heuer A."/>
            <person name="Rast P."/>
            <person name="Oberbeckmann S."/>
            <person name="Bunk B."/>
            <person name="Jeske O."/>
            <person name="Meyerdierks A."/>
            <person name="Storesund J.E."/>
            <person name="Kallscheuer N."/>
            <person name="Luecker S."/>
            <person name="Lage O.M."/>
            <person name="Pohl T."/>
            <person name="Merkel B.J."/>
            <person name="Hornburger P."/>
            <person name="Mueller R.-W."/>
            <person name="Bruemmer F."/>
            <person name="Labrenz M."/>
            <person name="Spormann A.M."/>
            <person name="Op Den Camp H."/>
            <person name="Overmann J."/>
            <person name="Amann R."/>
            <person name="Jetten M.S.M."/>
            <person name="Mascher T."/>
            <person name="Medema M.H."/>
            <person name="Devos D.P."/>
            <person name="Kaster A.-K."/>
            <person name="Ovreas L."/>
            <person name="Rohde M."/>
            <person name="Galperin M.Y."/>
            <person name="Jogler C."/>
        </authorList>
    </citation>
    <scope>NUCLEOTIDE SEQUENCE [LARGE SCALE GENOMIC DNA]</scope>
    <source>
        <strain evidence="5 6">Pan14r</strain>
    </source>
</reference>
<dbReference type="SUPFAM" id="SSF55073">
    <property type="entry name" value="Nucleotide cyclase"/>
    <property type="match status" value="1"/>
</dbReference>
<evidence type="ECO:0000259" key="4">
    <source>
        <dbReference type="PROSITE" id="PS50887"/>
    </source>
</evidence>
<dbReference type="GO" id="GO:0052621">
    <property type="term" value="F:diguanylate cyclase activity"/>
    <property type="evidence" value="ECO:0007669"/>
    <property type="project" value="UniProtKB-EC"/>
</dbReference>
<dbReference type="GO" id="GO:1902201">
    <property type="term" value="P:negative regulation of bacterial-type flagellum-dependent cell motility"/>
    <property type="evidence" value="ECO:0007669"/>
    <property type="project" value="TreeGrafter"/>
</dbReference>
<dbReference type="GO" id="GO:0005886">
    <property type="term" value="C:plasma membrane"/>
    <property type="evidence" value="ECO:0007669"/>
    <property type="project" value="TreeGrafter"/>
</dbReference>
<dbReference type="Gene3D" id="3.30.70.270">
    <property type="match status" value="1"/>
</dbReference>
<dbReference type="Gene3D" id="2.60.200.20">
    <property type="match status" value="1"/>
</dbReference>
<dbReference type="EC" id="2.7.7.65" evidence="1"/>
<comment type="caution">
    <text evidence="5">The sequence shown here is derived from an EMBL/GenBank/DDBJ whole genome shotgun (WGS) entry which is preliminary data.</text>
</comment>
<gene>
    <name evidence="5" type="primary">pleD_2</name>
    <name evidence="5" type="ORF">Pan14r_34300</name>
</gene>
<evidence type="ECO:0000313" key="6">
    <source>
        <dbReference type="Proteomes" id="UP000317238"/>
    </source>
</evidence>
<evidence type="ECO:0000313" key="5">
    <source>
        <dbReference type="EMBL" id="TWT71120.1"/>
    </source>
</evidence>
<dbReference type="PROSITE" id="PS50887">
    <property type="entry name" value="GGDEF"/>
    <property type="match status" value="1"/>
</dbReference>
<comment type="catalytic activity">
    <reaction evidence="2">
        <text>2 GTP = 3',3'-c-di-GMP + 2 diphosphate</text>
        <dbReference type="Rhea" id="RHEA:24898"/>
        <dbReference type="ChEBI" id="CHEBI:33019"/>
        <dbReference type="ChEBI" id="CHEBI:37565"/>
        <dbReference type="ChEBI" id="CHEBI:58805"/>
        <dbReference type="EC" id="2.7.7.65"/>
    </reaction>
</comment>
<dbReference type="InterPro" id="IPR029787">
    <property type="entry name" value="Nucleotide_cyclase"/>
</dbReference>
<proteinExistence type="predicted"/>
<evidence type="ECO:0000259" key="3">
    <source>
        <dbReference type="PROSITE" id="PS50006"/>
    </source>
</evidence>
<dbReference type="GO" id="GO:0043709">
    <property type="term" value="P:cell adhesion involved in single-species biofilm formation"/>
    <property type="evidence" value="ECO:0007669"/>
    <property type="project" value="TreeGrafter"/>
</dbReference>
<accession>A0A5C5Y737</accession>
<dbReference type="FunFam" id="3.30.70.270:FF:000001">
    <property type="entry name" value="Diguanylate cyclase domain protein"/>
    <property type="match status" value="1"/>
</dbReference>
<evidence type="ECO:0000256" key="1">
    <source>
        <dbReference type="ARBA" id="ARBA00012528"/>
    </source>
</evidence>
<dbReference type="InterPro" id="IPR043128">
    <property type="entry name" value="Rev_trsase/Diguanyl_cyclase"/>
</dbReference>
<feature type="domain" description="FHA" evidence="3">
    <location>
        <begin position="67"/>
        <end position="116"/>
    </location>
</feature>
<dbReference type="PANTHER" id="PTHR45138">
    <property type="entry name" value="REGULATORY COMPONENTS OF SENSORY TRANSDUCTION SYSTEM"/>
    <property type="match status" value="1"/>
</dbReference>
<dbReference type="CDD" id="cd00060">
    <property type="entry name" value="FHA"/>
    <property type="match status" value="1"/>
</dbReference>
<name>A0A5C5Y737_9PLAN</name>
<dbReference type="PANTHER" id="PTHR45138:SF9">
    <property type="entry name" value="DIGUANYLATE CYCLASE DGCM-RELATED"/>
    <property type="match status" value="1"/>
</dbReference>
<dbReference type="CDD" id="cd01949">
    <property type="entry name" value="GGDEF"/>
    <property type="match status" value="1"/>
</dbReference>
<feature type="domain" description="GGDEF" evidence="4">
    <location>
        <begin position="184"/>
        <end position="315"/>
    </location>
</feature>
<dbReference type="RefSeq" id="WP_146439627.1">
    <property type="nucleotide sequence ID" value="NZ_SJPL01000001.1"/>
</dbReference>
<dbReference type="SUPFAM" id="SSF49879">
    <property type="entry name" value="SMAD/FHA domain"/>
    <property type="match status" value="1"/>
</dbReference>
<dbReference type="OrthoDB" id="244535at2"/>
<dbReference type="InterPro" id="IPR000253">
    <property type="entry name" value="FHA_dom"/>
</dbReference>
<dbReference type="InterPro" id="IPR050469">
    <property type="entry name" value="Diguanylate_Cyclase"/>
</dbReference>
<protein>
    <recommendedName>
        <fullName evidence="1">diguanylate cyclase</fullName>
        <ecNumber evidence="1">2.7.7.65</ecNumber>
    </recommendedName>
</protein>
<dbReference type="SMART" id="SM00240">
    <property type="entry name" value="FHA"/>
    <property type="match status" value="1"/>
</dbReference>
<keyword evidence="6" id="KW-1185">Reference proteome</keyword>
<dbReference type="EMBL" id="SJPL01000001">
    <property type="protein sequence ID" value="TWT71120.1"/>
    <property type="molecule type" value="Genomic_DNA"/>
</dbReference>
<evidence type="ECO:0000256" key="2">
    <source>
        <dbReference type="ARBA" id="ARBA00034247"/>
    </source>
</evidence>